<dbReference type="AlphaFoldDB" id="A0AA44ZQG8"/>
<organism evidence="2 3">
    <name type="scientific">Pseudonocardia alni</name>
    <name type="common">Amycolata alni</name>
    <dbReference type="NCBI Taxonomy" id="33907"/>
    <lineage>
        <taxon>Bacteria</taxon>
        <taxon>Bacillati</taxon>
        <taxon>Actinomycetota</taxon>
        <taxon>Actinomycetes</taxon>
        <taxon>Pseudonocardiales</taxon>
        <taxon>Pseudonocardiaceae</taxon>
        <taxon>Pseudonocardia</taxon>
    </lineage>
</organism>
<evidence type="ECO:0000313" key="2">
    <source>
        <dbReference type="EMBL" id="PKB31824.1"/>
    </source>
</evidence>
<dbReference type="Proteomes" id="UP000232453">
    <property type="component" value="Unassembled WGS sequence"/>
</dbReference>
<evidence type="ECO:0000259" key="1">
    <source>
        <dbReference type="Pfam" id="PF21962"/>
    </source>
</evidence>
<name>A0AA44ZQG8_PSEA5</name>
<feature type="domain" description="DUF6924" evidence="1">
    <location>
        <begin position="10"/>
        <end position="143"/>
    </location>
</feature>
<proteinExistence type="predicted"/>
<gene>
    <name evidence="2" type="ORF">ATL51_3522</name>
</gene>
<dbReference type="Pfam" id="PF21962">
    <property type="entry name" value="DUF6924"/>
    <property type="match status" value="1"/>
</dbReference>
<reference evidence="2 3" key="1">
    <citation type="submission" date="2017-11" db="EMBL/GenBank/DDBJ databases">
        <title>Sequencing the genomes of 1000 actinobacteria strains.</title>
        <authorList>
            <person name="Klenk H.-P."/>
        </authorList>
    </citation>
    <scope>NUCLEOTIDE SEQUENCE [LARGE SCALE GENOMIC DNA]</scope>
    <source>
        <strain evidence="2 3">DSM 44104</strain>
    </source>
</reference>
<protein>
    <recommendedName>
        <fullName evidence="1">DUF6924 domain-containing protein</fullName>
    </recommendedName>
</protein>
<comment type="caution">
    <text evidence="2">The sequence shown here is derived from an EMBL/GenBank/DDBJ whole genome shotgun (WGS) entry which is preliminary data.</text>
</comment>
<accession>A0AA44ZQG8</accession>
<dbReference type="InterPro" id="IPR053832">
    <property type="entry name" value="DUF6924"/>
</dbReference>
<evidence type="ECO:0000313" key="3">
    <source>
        <dbReference type="Proteomes" id="UP000232453"/>
    </source>
</evidence>
<dbReference type="EMBL" id="PHUJ01000003">
    <property type="protein sequence ID" value="PKB31824.1"/>
    <property type="molecule type" value="Genomic_DNA"/>
</dbReference>
<sequence>MEFPVTFLPPLVRTCADSGEGPWNELLGIIAPDDPDEETFLAAFDVVTEDLFSGWTADRVVVFALDDGLAAHHPLLFVVDERTLLDDGFPIVAADLRQDPGRTLRIAAADLWSVENNVSTANMEFADFADHAQLQPDRVFRGFC</sequence>
<dbReference type="RefSeq" id="WP_100879213.1">
    <property type="nucleotide sequence ID" value="NZ_JBICSI010000001.1"/>
</dbReference>